<dbReference type="InterPro" id="IPR016163">
    <property type="entry name" value="Ald_DH_C"/>
</dbReference>
<name>A0A366KU23_9SPHI</name>
<evidence type="ECO:0000256" key="3">
    <source>
        <dbReference type="PROSITE-ProRule" id="PRU10007"/>
    </source>
</evidence>
<dbReference type="Pfam" id="PF00171">
    <property type="entry name" value="Aldedh"/>
    <property type="match status" value="1"/>
</dbReference>
<dbReference type="PANTHER" id="PTHR11699">
    <property type="entry name" value="ALDEHYDE DEHYDROGENASE-RELATED"/>
    <property type="match status" value="1"/>
</dbReference>
<dbReference type="Proteomes" id="UP000252081">
    <property type="component" value="Unassembled WGS sequence"/>
</dbReference>
<accession>A0A366KU23</accession>
<dbReference type="PROSITE" id="PS00070">
    <property type="entry name" value="ALDEHYDE_DEHYDR_CYS"/>
    <property type="match status" value="1"/>
</dbReference>
<dbReference type="EMBL" id="QNQU01000016">
    <property type="protein sequence ID" value="RBQ04624.1"/>
    <property type="molecule type" value="Genomic_DNA"/>
</dbReference>
<dbReference type="InterPro" id="IPR015590">
    <property type="entry name" value="Aldehyde_DH_dom"/>
</dbReference>
<proteinExistence type="inferred from homology"/>
<reference evidence="6 7" key="1">
    <citation type="submission" date="2018-07" db="EMBL/GenBank/DDBJ databases">
        <title>A draft genome of a endophytic bacteria, a new species of Pedobacter.</title>
        <authorList>
            <person name="Zhang Z.D."/>
            <person name="Chen Z.J."/>
        </authorList>
    </citation>
    <scope>NUCLEOTIDE SEQUENCE [LARGE SCALE GENOMIC DNA]</scope>
    <source>
        <strain evidence="6 7">RS10</strain>
    </source>
</reference>
<dbReference type="InterPro" id="IPR016160">
    <property type="entry name" value="Ald_DH_CS_CYS"/>
</dbReference>
<dbReference type="SUPFAM" id="SSF53720">
    <property type="entry name" value="ALDH-like"/>
    <property type="match status" value="1"/>
</dbReference>
<sequence length="454" mass="49607">MQIINPATEEIITSLEEDTIFTLETKLALLKTAQPAWANQTLSERISVITKFSSLLEAEIEELAAVLTSEVGKPLQQSRNEVNGARARIKWMLANAEKYLADEVMVDEPGLKEVIRYEPLGVVCNISAWNYPYLVGVNVFIPALLSGNAVMYKPSEYATLTGLQIEKLLKQAGIPNDVFQIAVGAKETGAALMEMDFNGYFFTGSYITGKLIYEKVAAKMVPCQLELGGKDPLYVAEDIADVVSTAINTADGAFYNNGQSCCAVERIYVHENNYEAYVNAFVAEVNGWTTGLPTTDGVYLGALTRKDQIAVLENQVKDALNKGARLLTGGKAVDGKGYYFEPTVLTNVTNDMLVMQEESFGPIIGIMKVQDDTEAIKMMQDTSYGLTASVYTSDQTKAEKILARLDAGSGYWNCCDRVSAALPWSGRKHSGIGATLSHQGLRAFTKTKGYHLRG</sequence>
<dbReference type="OrthoDB" id="781568at2"/>
<protein>
    <submittedName>
        <fullName evidence="6">Aldehyde dehydrogenase</fullName>
    </submittedName>
</protein>
<dbReference type="InterPro" id="IPR029510">
    <property type="entry name" value="Ald_DH_CS_GLU"/>
</dbReference>
<comment type="similarity">
    <text evidence="1 4">Belongs to the aldehyde dehydrogenase family.</text>
</comment>
<dbReference type="Gene3D" id="3.40.309.10">
    <property type="entry name" value="Aldehyde Dehydrogenase, Chain A, domain 2"/>
    <property type="match status" value="1"/>
</dbReference>
<dbReference type="AlphaFoldDB" id="A0A366KU23"/>
<keyword evidence="2 4" id="KW-0560">Oxidoreductase</keyword>
<evidence type="ECO:0000256" key="4">
    <source>
        <dbReference type="RuleBase" id="RU003345"/>
    </source>
</evidence>
<comment type="caution">
    <text evidence="6">The sequence shown here is derived from an EMBL/GenBank/DDBJ whole genome shotgun (WGS) entry which is preliminary data.</text>
</comment>
<dbReference type="InterPro" id="IPR016162">
    <property type="entry name" value="Ald_DH_N"/>
</dbReference>
<dbReference type="RefSeq" id="WP_113950318.1">
    <property type="nucleotide sequence ID" value="NZ_QNQU01000016.1"/>
</dbReference>
<dbReference type="InterPro" id="IPR016161">
    <property type="entry name" value="Ald_DH/histidinol_DH"/>
</dbReference>
<feature type="domain" description="Aldehyde dehydrogenase" evidence="5">
    <location>
        <begin position="2"/>
        <end position="448"/>
    </location>
</feature>
<evidence type="ECO:0000256" key="1">
    <source>
        <dbReference type="ARBA" id="ARBA00009986"/>
    </source>
</evidence>
<dbReference type="FunFam" id="3.40.309.10:FF:000009">
    <property type="entry name" value="Aldehyde dehydrogenase A"/>
    <property type="match status" value="1"/>
</dbReference>
<organism evidence="6 7">
    <name type="scientific">Pedobacter miscanthi</name>
    <dbReference type="NCBI Taxonomy" id="2259170"/>
    <lineage>
        <taxon>Bacteria</taxon>
        <taxon>Pseudomonadati</taxon>
        <taxon>Bacteroidota</taxon>
        <taxon>Sphingobacteriia</taxon>
        <taxon>Sphingobacteriales</taxon>
        <taxon>Sphingobacteriaceae</taxon>
        <taxon>Pedobacter</taxon>
    </lineage>
</organism>
<dbReference type="Gene3D" id="3.40.605.10">
    <property type="entry name" value="Aldehyde Dehydrogenase, Chain A, domain 1"/>
    <property type="match status" value="1"/>
</dbReference>
<keyword evidence="7" id="KW-1185">Reference proteome</keyword>
<evidence type="ECO:0000256" key="2">
    <source>
        <dbReference type="ARBA" id="ARBA00023002"/>
    </source>
</evidence>
<dbReference type="GO" id="GO:0016620">
    <property type="term" value="F:oxidoreductase activity, acting on the aldehyde or oxo group of donors, NAD or NADP as acceptor"/>
    <property type="evidence" value="ECO:0007669"/>
    <property type="project" value="InterPro"/>
</dbReference>
<dbReference type="PROSITE" id="PS00687">
    <property type="entry name" value="ALDEHYDE_DEHYDR_GLU"/>
    <property type="match status" value="1"/>
</dbReference>
<evidence type="ECO:0000259" key="5">
    <source>
        <dbReference type="Pfam" id="PF00171"/>
    </source>
</evidence>
<evidence type="ECO:0000313" key="7">
    <source>
        <dbReference type="Proteomes" id="UP000252081"/>
    </source>
</evidence>
<feature type="active site" evidence="3">
    <location>
        <position position="226"/>
    </location>
</feature>
<gene>
    <name evidence="6" type="ORF">DRW42_18535</name>
</gene>
<evidence type="ECO:0000313" key="6">
    <source>
        <dbReference type="EMBL" id="RBQ04624.1"/>
    </source>
</evidence>